<name>A0A5K0V2P8_9MAGN</name>
<organism evidence="1">
    <name type="scientific">Nymphaea colorata</name>
    <name type="common">pocket water lily</name>
    <dbReference type="NCBI Taxonomy" id="210225"/>
    <lineage>
        <taxon>Eukaryota</taxon>
        <taxon>Viridiplantae</taxon>
        <taxon>Streptophyta</taxon>
        <taxon>Embryophyta</taxon>
        <taxon>Tracheophyta</taxon>
        <taxon>Spermatophyta</taxon>
        <taxon>Magnoliopsida</taxon>
        <taxon>Nymphaeales</taxon>
        <taxon>Nymphaeaceae</taxon>
        <taxon>Nymphaea</taxon>
    </lineage>
</organism>
<sequence>MADYIRIFKSTCDELQAIGKPMNDHTKVFLPLNGLGPEYESFITSMLKPPIPSYKEVVPLLQSHETMKLVNEHEENVQHQSIFYTQ</sequence>
<dbReference type="EMBL" id="LR721774">
    <property type="protein sequence ID" value="VVV34793.1"/>
    <property type="molecule type" value="Genomic_DNA"/>
</dbReference>
<dbReference type="PANTHER" id="PTHR47481">
    <property type="match status" value="1"/>
</dbReference>
<dbReference type="AlphaFoldDB" id="A0A5K0V2P8"/>
<proteinExistence type="predicted"/>
<dbReference type="Gramene" id="NC1G0192900.1">
    <property type="protein sequence ID" value="NC1G0192900.1:cds"/>
    <property type="gene ID" value="NC1G0192900"/>
</dbReference>
<protein>
    <submittedName>
        <fullName evidence="1">Uncharacterized protein</fullName>
    </submittedName>
</protein>
<evidence type="ECO:0000313" key="1">
    <source>
        <dbReference type="EMBL" id="VVV34793.1"/>
    </source>
</evidence>
<gene>
    <name evidence="1" type="ORF">NYM_LOCUS3248</name>
</gene>
<reference evidence="1" key="1">
    <citation type="submission" date="2019-09" db="EMBL/GenBank/DDBJ databases">
        <authorList>
            <person name="Zhang L."/>
        </authorList>
    </citation>
    <scope>NUCLEOTIDE SEQUENCE</scope>
</reference>
<dbReference type="PANTHER" id="PTHR47481:SF2">
    <property type="entry name" value="RETROTRANSPOSON GAG DOMAIN-CONTAINING PROTEIN"/>
    <property type="match status" value="1"/>
</dbReference>
<accession>A0A5K0V2P8</accession>